<dbReference type="InterPro" id="IPR036890">
    <property type="entry name" value="HATPase_C_sf"/>
</dbReference>
<evidence type="ECO:0000259" key="10">
    <source>
        <dbReference type="PROSITE" id="PS50109"/>
    </source>
</evidence>
<dbReference type="PANTHER" id="PTHR24421">
    <property type="entry name" value="NITRATE/NITRITE SENSOR PROTEIN NARX-RELATED"/>
    <property type="match status" value="1"/>
</dbReference>
<evidence type="ECO:0000256" key="4">
    <source>
        <dbReference type="ARBA" id="ARBA00022679"/>
    </source>
</evidence>
<evidence type="ECO:0000256" key="7">
    <source>
        <dbReference type="ARBA" id="ARBA00022840"/>
    </source>
</evidence>
<evidence type="ECO:0000256" key="9">
    <source>
        <dbReference type="SAM" id="Phobius"/>
    </source>
</evidence>
<evidence type="ECO:0000313" key="11">
    <source>
        <dbReference type="EMBL" id="SFQ07651.1"/>
    </source>
</evidence>
<name>A0A1I5VJP2_9BACT</name>
<evidence type="ECO:0000256" key="2">
    <source>
        <dbReference type="ARBA" id="ARBA00012438"/>
    </source>
</evidence>
<dbReference type="RefSeq" id="WP_090657738.1">
    <property type="nucleotide sequence ID" value="NZ_FOXQ01000005.1"/>
</dbReference>
<dbReference type="PANTHER" id="PTHR24421:SF10">
    <property type="entry name" value="NITRATE_NITRITE SENSOR PROTEIN NARQ"/>
    <property type="match status" value="1"/>
</dbReference>
<evidence type="ECO:0000256" key="3">
    <source>
        <dbReference type="ARBA" id="ARBA00022553"/>
    </source>
</evidence>
<protein>
    <recommendedName>
        <fullName evidence="2">histidine kinase</fullName>
        <ecNumber evidence="2">2.7.13.3</ecNumber>
    </recommendedName>
</protein>
<dbReference type="STRING" id="1465490.SAMN05444277_10526"/>
<keyword evidence="9" id="KW-1133">Transmembrane helix</keyword>
<evidence type="ECO:0000256" key="8">
    <source>
        <dbReference type="ARBA" id="ARBA00023012"/>
    </source>
</evidence>
<evidence type="ECO:0000313" key="12">
    <source>
        <dbReference type="Proteomes" id="UP000199031"/>
    </source>
</evidence>
<dbReference type="AlphaFoldDB" id="A0A1I5VJP2"/>
<comment type="catalytic activity">
    <reaction evidence="1">
        <text>ATP + protein L-histidine = ADP + protein N-phospho-L-histidine.</text>
        <dbReference type="EC" id="2.7.13.3"/>
    </reaction>
</comment>
<keyword evidence="6 11" id="KW-0418">Kinase</keyword>
<dbReference type="GO" id="GO:0046983">
    <property type="term" value="F:protein dimerization activity"/>
    <property type="evidence" value="ECO:0007669"/>
    <property type="project" value="InterPro"/>
</dbReference>
<dbReference type="GO" id="GO:0000155">
    <property type="term" value="F:phosphorelay sensor kinase activity"/>
    <property type="evidence" value="ECO:0007669"/>
    <property type="project" value="InterPro"/>
</dbReference>
<dbReference type="InterPro" id="IPR050482">
    <property type="entry name" value="Sensor_HK_TwoCompSys"/>
</dbReference>
<keyword evidence="3" id="KW-0597">Phosphoprotein</keyword>
<evidence type="ECO:0000256" key="6">
    <source>
        <dbReference type="ARBA" id="ARBA00022777"/>
    </source>
</evidence>
<keyword evidence="5" id="KW-0547">Nucleotide-binding</keyword>
<dbReference type="SMART" id="SM00387">
    <property type="entry name" value="HATPase_c"/>
    <property type="match status" value="1"/>
</dbReference>
<keyword evidence="9" id="KW-0812">Transmembrane</keyword>
<organism evidence="11 12">
    <name type="scientific">Parafilimonas terrae</name>
    <dbReference type="NCBI Taxonomy" id="1465490"/>
    <lineage>
        <taxon>Bacteria</taxon>
        <taxon>Pseudomonadati</taxon>
        <taxon>Bacteroidota</taxon>
        <taxon>Chitinophagia</taxon>
        <taxon>Chitinophagales</taxon>
        <taxon>Chitinophagaceae</taxon>
        <taxon>Parafilimonas</taxon>
    </lineage>
</organism>
<dbReference type="Gene3D" id="3.30.565.10">
    <property type="entry name" value="Histidine kinase-like ATPase, C-terminal domain"/>
    <property type="match status" value="1"/>
</dbReference>
<dbReference type="InterPro" id="IPR003594">
    <property type="entry name" value="HATPase_dom"/>
</dbReference>
<proteinExistence type="predicted"/>
<evidence type="ECO:0000256" key="5">
    <source>
        <dbReference type="ARBA" id="ARBA00022741"/>
    </source>
</evidence>
<dbReference type="Gene3D" id="1.20.5.1930">
    <property type="match status" value="1"/>
</dbReference>
<dbReference type="SUPFAM" id="SSF55874">
    <property type="entry name" value="ATPase domain of HSP90 chaperone/DNA topoisomerase II/histidine kinase"/>
    <property type="match status" value="1"/>
</dbReference>
<dbReference type="PROSITE" id="PS50109">
    <property type="entry name" value="HIS_KIN"/>
    <property type="match status" value="1"/>
</dbReference>
<feature type="transmembrane region" description="Helical" evidence="9">
    <location>
        <begin position="12"/>
        <end position="33"/>
    </location>
</feature>
<dbReference type="OrthoDB" id="5401121at2"/>
<keyword evidence="4" id="KW-0808">Transferase</keyword>
<dbReference type="CDD" id="cd16917">
    <property type="entry name" value="HATPase_UhpB-NarQ-NarX-like"/>
    <property type="match status" value="1"/>
</dbReference>
<dbReference type="Pfam" id="PF07730">
    <property type="entry name" value="HisKA_3"/>
    <property type="match status" value="1"/>
</dbReference>
<dbReference type="GO" id="GO:0005524">
    <property type="term" value="F:ATP binding"/>
    <property type="evidence" value="ECO:0007669"/>
    <property type="project" value="UniProtKB-KW"/>
</dbReference>
<keyword evidence="8" id="KW-0902">Two-component regulatory system</keyword>
<dbReference type="Pfam" id="PF02518">
    <property type="entry name" value="HATPase_c"/>
    <property type="match status" value="1"/>
</dbReference>
<dbReference type="InterPro" id="IPR011712">
    <property type="entry name" value="Sig_transdc_His_kin_sub3_dim/P"/>
</dbReference>
<dbReference type="InterPro" id="IPR005467">
    <property type="entry name" value="His_kinase_dom"/>
</dbReference>
<keyword evidence="9" id="KW-0472">Membrane</keyword>
<sequence>MHSPETRVDTAILTGLAALAVILIFFLVTIIRFQRKKTSLYRNRLAAEIAAIEQERSRIARDLHDDLGSALAAIKLKLHCLEPERQENMAIAEQSGAFVDEAMRRLRSISFNIMPGVLQRNGLKPALHELFKTMQSGKTKINASLDIPLPGSSRDIHIYRIIQEIITNSLKHANATLITLTMKRHNGFLLLHITDNGTGFNQRKVLKQGRGQGLQNIISRAGLLDATVFLTAGPGKGVDYEIKIPEYHEQL</sequence>
<accession>A0A1I5VJP2</accession>
<dbReference type="EC" id="2.7.13.3" evidence="2"/>
<feature type="domain" description="Histidine kinase" evidence="10">
    <location>
        <begin position="62"/>
        <end position="248"/>
    </location>
</feature>
<keyword evidence="7" id="KW-0067">ATP-binding</keyword>
<dbReference type="EMBL" id="FOXQ01000005">
    <property type="protein sequence ID" value="SFQ07651.1"/>
    <property type="molecule type" value="Genomic_DNA"/>
</dbReference>
<gene>
    <name evidence="11" type="ORF">SAMN05444277_10526</name>
</gene>
<keyword evidence="12" id="KW-1185">Reference proteome</keyword>
<evidence type="ECO:0000256" key="1">
    <source>
        <dbReference type="ARBA" id="ARBA00000085"/>
    </source>
</evidence>
<dbReference type="GO" id="GO:0016020">
    <property type="term" value="C:membrane"/>
    <property type="evidence" value="ECO:0007669"/>
    <property type="project" value="InterPro"/>
</dbReference>
<reference evidence="11 12" key="1">
    <citation type="submission" date="2016-10" db="EMBL/GenBank/DDBJ databases">
        <authorList>
            <person name="de Groot N.N."/>
        </authorList>
    </citation>
    <scope>NUCLEOTIDE SEQUENCE [LARGE SCALE GENOMIC DNA]</scope>
    <source>
        <strain evidence="11 12">DSM 28286</strain>
    </source>
</reference>
<dbReference type="Proteomes" id="UP000199031">
    <property type="component" value="Unassembled WGS sequence"/>
</dbReference>